<dbReference type="SUPFAM" id="SSF48403">
    <property type="entry name" value="Ankyrin repeat"/>
    <property type="match status" value="2"/>
</dbReference>
<feature type="repeat" description="ANK" evidence="3">
    <location>
        <begin position="1105"/>
        <end position="1131"/>
    </location>
</feature>
<dbReference type="Gene3D" id="1.25.40.20">
    <property type="entry name" value="Ankyrin repeat-containing domain"/>
    <property type="match status" value="2"/>
</dbReference>
<protein>
    <recommendedName>
        <fullName evidence="8">Non-specific serine/threonine protein kinase</fullName>
    </recommendedName>
</protein>
<evidence type="ECO:0000256" key="2">
    <source>
        <dbReference type="ARBA" id="ARBA00023043"/>
    </source>
</evidence>
<evidence type="ECO:0000313" key="6">
    <source>
        <dbReference type="EMBL" id="CAK9059701.1"/>
    </source>
</evidence>
<dbReference type="Pfam" id="PF00023">
    <property type="entry name" value="Ank"/>
    <property type="match status" value="1"/>
</dbReference>
<proteinExistence type="predicted"/>
<evidence type="ECO:0008006" key="8">
    <source>
        <dbReference type="Google" id="ProtNLM"/>
    </source>
</evidence>
<accession>A0ABP0N7K7</accession>
<dbReference type="PROSITE" id="PS50297">
    <property type="entry name" value="ANK_REP_REGION"/>
    <property type="match status" value="4"/>
</dbReference>
<dbReference type="PANTHER" id="PTHR24126:SF14">
    <property type="entry name" value="ANK_REP_REGION DOMAIN-CONTAINING PROTEIN"/>
    <property type="match status" value="1"/>
</dbReference>
<dbReference type="InterPro" id="IPR002110">
    <property type="entry name" value="Ankyrin_rpt"/>
</dbReference>
<feature type="region of interest" description="Disordered" evidence="4">
    <location>
        <begin position="2244"/>
        <end position="2265"/>
    </location>
</feature>
<evidence type="ECO:0000256" key="4">
    <source>
        <dbReference type="SAM" id="MobiDB-lite"/>
    </source>
</evidence>
<evidence type="ECO:0000256" key="3">
    <source>
        <dbReference type="PROSITE-ProRule" id="PRU00023"/>
    </source>
</evidence>
<dbReference type="Pfam" id="PF12796">
    <property type="entry name" value="Ank_2"/>
    <property type="match status" value="1"/>
</dbReference>
<comment type="caution">
    <text evidence="6">The sequence shown here is derived from an EMBL/GenBank/DDBJ whole genome shotgun (WGS) entry which is preliminary data.</text>
</comment>
<sequence length="2571" mass="286782">MFILDPLALSFQFHRSLRLLVAFHYLMALADVLPKVLAHAPADLQCLSSLRGANRYAKERVEAAWWTEQVRKMKAFVDHHANLFADDPEIDEENDDVTIEEQQEAFARNILLWVKPLLVNKPWRPQPSAPGTGEVTPQAAYINLRRAIVNLGERDNQVLRDILQQARCIERHHLKHPDTVHTVVSHADRRQMDEPISQMVANRETSEVRSEDAVSGSFAQTAIRRKGITRDELMTMFQQKGLSDQVAQELLREMELRGLVAAPALLERSEASPSAPPTCAGADQEAVTAAGETELHLAARSGNHFAATFLLAMGADKEAVTAGGFEALSVDLSAFNFTPTYALAFLLQRFDDHKLMIELGLMERLLEAKAQIKEEMQTRFEQPDLPDLRLPWIHCIISLVTLSGPKLFNGAKGKEFEELIAGALDFANDLQFEGRMKIQRGMSGLVLDLECQQALGAALAPLSTKAVQFNVLKPKFTLYLLALVCSAPTVGLRKGACDYLSEMLQKGTQSYLAGAAFLKANCLQAFRRILTGPLDDLAASTSRMMIALSKSCYGVHVHMLDILETVLAAIGNPASGSLTVISLSELFVALSDQRTVEVLGGIIELPNIMAFLGLARSSVAARRELVQKWLENFGSSLYELDEVSESFAKSTLEGLLYVSSRSTLDPDEATDFRKALSGRPSVTRDRHVERVFAFVPRDLQCLAPLRVTSQDAKESVKVRWREALCWKDMVKDAIDSAPANLHITSALRVASQYAKERVDTRWWTVQVQYLKAFVERHAWLFADDPVSEEENEDMTIEEQQEAFARNILLWVKPLLRNQPWRSTVHAYASDEVTLQAAHFNLRRALANLSERRNDVLHDIRQQARCIEDHHLRHSNAGRHTVHTMVSRDTTVAHLETTEIRSEDAMFGSHAHTEVTRDGNVRAELVTILMQEGMSEQQAHAVLRRIQQRGMMAAMAILDPSEVSLESYEEGSLPHPRRQQKLDSQRSYPETGWLSWLKKPIAKRIAAATVRPFEKASRLLIKTIKTAGVRGLLAAAEHYTALHLAAKKGDQAVVRKLLQAGALHLAAMMGHQDVVNELLQMGAEKEAATRLHYTALHLAAQNGHKEGYTALHFAAMERHQDVVDQLLQAGVETWRNSYFGPYEFLSETVMSSLVPMCEMQPDLCGALVALFHSFITHGETRLLERVWAGGFVPWLCKRLGDKSKIQLAMAEREPLVVEGGSKEIPRDVPHQVAKGWDRHKDMVSMQAMVVRIVTELYNLFPADFGAAVAKEESLVRNLREHVTFYCQQTDWPMKEDKEVTDAVEAIMCYEMQLALRLVYDINEDLQRLLVQQGLLGVCCTILLPTPKRQQEMRAAIGEERSDEDFSETLTLQEAKLLAGAVASRLLSLPDAYKYIQDRRARVHALGMFSQIHHWSDAVFEQQGSIAELSTVTLLERQSTLYMAMLSCETLDWCLENLGLGQMDVFTPIWLRLWASHPNVVIKHHAMRLFSNFCQVHCLFASVLQAESRAKLANEAIHRTFGFWDVRELRHLLRLMVAVLCHVLSIPTCNVHFSALVARMLARKLDCPKLAETLRLGAAPRASSFASKYMFRTGYLQQILSWCEKPGDHYSRAWGLWLVLTMLSYEASEEKLKAQADTLDPEAVLVMEEVSLEEVQVERRNRLLDEQEAAAGKSSAEIQEMRSKQPECKTRIHWLRSSRELIRACALSAGKCISYQWKDSQQLGCVASAWCLVELPEFIQTAVESIDSKVVSKCLTLPEKSLQLAALLLVSVVSSLRLQLNAAGFELGVQDLDFVCEIHTLQEFAVVSSSIFNSLSRLVARETAAAPSGRLQEPEEQNLMLQEPEVQEQEELQAVQQALQRAYLEEEAILELQEFLRRFHHMQQILIESLSSSGEGPYDMIARIELDFYVIVDRVNQLTRKLEYLEEIEVAPRTDDGTVRNAWGVDQTGRRVNRPNENEFRCLVSFMIGLDAQLHAAREKPSFSAGQCICPPLASTPSLDLESSLAAPGKARPTRTEPADGKLVESLVPVREPLPPVDPKARKAVEQVVEAEPLGAPPVAECGTPPAALLDKIAEEVMKEETVFGELCHLLFALAVMVPSHPKARVERPNPTMPRPGGLAPTRALAESPLEEAAQSSRVRGAAFAQLIKALYDPADGDRAKPRVAEIAACRRGGRSWRSGTSGRLFLYVRATACVRSVRSTERGKSELQSLGWSKGYGRILAVGKMTDMENTESSMAAPVTVSDESGVAAPEGGMPTAKAPGPSPPRVENPEIENLSGNTVHGVLLGGEDLVTVPLDTLQRLQMSRVECSESFVRNLSYEVAKSEAERWHKAANTVVEGLYKLQDDLDFLQKAHSLDPSQTLEEMVLPADRGVHAGKATTELQILIQASNIRYTNLRAGPRTRTGHTAGQALQTIMASWFAADFGARFVISEEGGKDFIQSGSLETGRPTGRAARWWETGRDQCGVVVGKPWRTREDVWCSIVCERFVVQSWWCKYLFKFALGVDLPTHLVEAGIRETALERPESDFDLCMLEASMQLEEISGDDEPLDTGFDDPSDDAELTELTDEEVPTAP</sequence>
<evidence type="ECO:0000256" key="1">
    <source>
        <dbReference type="ARBA" id="ARBA00022737"/>
    </source>
</evidence>
<name>A0ABP0N7K7_9DINO</name>
<feature type="region of interest" description="Disordered" evidence="4">
    <location>
        <begin position="2540"/>
        <end position="2571"/>
    </location>
</feature>
<dbReference type="InterPro" id="IPR036770">
    <property type="entry name" value="Ankyrin_rpt-contain_sf"/>
</dbReference>
<feature type="repeat" description="ANK" evidence="3">
    <location>
        <begin position="1062"/>
        <end position="1089"/>
    </location>
</feature>
<keyword evidence="7" id="KW-1185">Reference proteome</keyword>
<organism evidence="6 7">
    <name type="scientific">Durusdinium trenchii</name>
    <dbReference type="NCBI Taxonomy" id="1381693"/>
    <lineage>
        <taxon>Eukaryota</taxon>
        <taxon>Sar</taxon>
        <taxon>Alveolata</taxon>
        <taxon>Dinophyceae</taxon>
        <taxon>Suessiales</taxon>
        <taxon>Symbiodiniaceae</taxon>
        <taxon>Durusdinium</taxon>
    </lineage>
</organism>
<feature type="repeat" description="ANK" evidence="3">
    <location>
        <begin position="1036"/>
        <end position="1061"/>
    </location>
</feature>
<gene>
    <name evidence="6" type="ORF">CCMP2556_LOCUS29393</name>
</gene>
<evidence type="ECO:0000256" key="5">
    <source>
        <dbReference type="SAM" id="SignalP"/>
    </source>
</evidence>
<keyword evidence="2 3" id="KW-0040">ANK repeat</keyword>
<feature type="signal peptide" evidence="5">
    <location>
        <begin position="1"/>
        <end position="38"/>
    </location>
</feature>
<feature type="repeat" description="ANK" evidence="3">
    <location>
        <begin position="290"/>
        <end position="322"/>
    </location>
</feature>
<dbReference type="PROSITE" id="PS50088">
    <property type="entry name" value="ANK_REPEAT"/>
    <property type="match status" value="4"/>
</dbReference>
<feature type="chain" id="PRO_5046852613" description="Non-specific serine/threonine protein kinase" evidence="5">
    <location>
        <begin position="39"/>
        <end position="2571"/>
    </location>
</feature>
<dbReference type="Proteomes" id="UP001642484">
    <property type="component" value="Unassembled WGS sequence"/>
</dbReference>
<dbReference type="EMBL" id="CAXAMN010021451">
    <property type="protein sequence ID" value="CAK9059701.1"/>
    <property type="molecule type" value="Genomic_DNA"/>
</dbReference>
<dbReference type="PANTHER" id="PTHR24126">
    <property type="entry name" value="ANKYRIN REPEAT, PH AND SEC7 DOMAIN CONTAINING PROTEIN SECG-RELATED"/>
    <property type="match status" value="1"/>
</dbReference>
<keyword evidence="5" id="KW-0732">Signal</keyword>
<reference evidence="6 7" key="1">
    <citation type="submission" date="2024-02" db="EMBL/GenBank/DDBJ databases">
        <authorList>
            <person name="Chen Y."/>
            <person name="Shah S."/>
            <person name="Dougan E. K."/>
            <person name="Thang M."/>
            <person name="Chan C."/>
        </authorList>
    </citation>
    <scope>NUCLEOTIDE SEQUENCE [LARGE SCALE GENOMIC DNA]</scope>
</reference>
<evidence type="ECO:0000313" key="7">
    <source>
        <dbReference type="Proteomes" id="UP001642484"/>
    </source>
</evidence>
<keyword evidence="1" id="KW-0677">Repeat</keyword>
<dbReference type="SMART" id="SM00248">
    <property type="entry name" value="ANK"/>
    <property type="match status" value="4"/>
</dbReference>